<gene>
    <name evidence="2" type="ORF">ALC57_00736</name>
</gene>
<dbReference type="EMBL" id="KQ978615">
    <property type="protein sequence ID" value="KYN29854.1"/>
    <property type="molecule type" value="Genomic_DNA"/>
</dbReference>
<sequence length="56" mass="5935">MKASRVSSSLSLSSFVADFFIKSYVGEPGAGIYSNDEVGGSSSSSKYLNLNRDHNA</sequence>
<keyword evidence="3" id="KW-1185">Reference proteome</keyword>
<proteinExistence type="predicted"/>
<dbReference type="AlphaFoldDB" id="A0A151JRE2"/>
<evidence type="ECO:0000313" key="2">
    <source>
        <dbReference type="EMBL" id="KYN29854.1"/>
    </source>
</evidence>
<protein>
    <submittedName>
        <fullName evidence="2">Uncharacterized protein</fullName>
    </submittedName>
</protein>
<evidence type="ECO:0000313" key="3">
    <source>
        <dbReference type="Proteomes" id="UP000078492"/>
    </source>
</evidence>
<name>A0A151JRE2_9HYME</name>
<reference evidence="2 3" key="1">
    <citation type="submission" date="2015-09" db="EMBL/GenBank/DDBJ databases">
        <title>Trachymyrmex cornetzi WGS genome.</title>
        <authorList>
            <person name="Nygaard S."/>
            <person name="Hu H."/>
            <person name="Boomsma J."/>
            <person name="Zhang G."/>
        </authorList>
    </citation>
    <scope>NUCLEOTIDE SEQUENCE [LARGE SCALE GENOMIC DNA]</scope>
    <source>
        <strain evidence="2">Tcor2-1</strain>
        <tissue evidence="2">Whole body</tissue>
    </source>
</reference>
<feature type="region of interest" description="Disordered" evidence="1">
    <location>
        <begin position="32"/>
        <end position="56"/>
    </location>
</feature>
<accession>A0A151JRE2</accession>
<evidence type="ECO:0000256" key="1">
    <source>
        <dbReference type="SAM" id="MobiDB-lite"/>
    </source>
</evidence>
<organism evidence="2 3">
    <name type="scientific">Trachymyrmex cornetzi</name>
    <dbReference type="NCBI Taxonomy" id="471704"/>
    <lineage>
        <taxon>Eukaryota</taxon>
        <taxon>Metazoa</taxon>
        <taxon>Ecdysozoa</taxon>
        <taxon>Arthropoda</taxon>
        <taxon>Hexapoda</taxon>
        <taxon>Insecta</taxon>
        <taxon>Pterygota</taxon>
        <taxon>Neoptera</taxon>
        <taxon>Endopterygota</taxon>
        <taxon>Hymenoptera</taxon>
        <taxon>Apocrita</taxon>
        <taxon>Aculeata</taxon>
        <taxon>Formicoidea</taxon>
        <taxon>Formicidae</taxon>
        <taxon>Myrmicinae</taxon>
        <taxon>Trachymyrmex</taxon>
    </lineage>
</organism>
<dbReference type="Proteomes" id="UP000078492">
    <property type="component" value="Unassembled WGS sequence"/>
</dbReference>